<comment type="caution">
    <text evidence="3">The sequence shown here is derived from an EMBL/GenBank/DDBJ whole genome shotgun (WGS) entry which is preliminary data.</text>
</comment>
<evidence type="ECO:0000259" key="2">
    <source>
        <dbReference type="Pfam" id="PF00561"/>
    </source>
</evidence>
<evidence type="ECO:0000313" key="3">
    <source>
        <dbReference type="EMBL" id="MBB5156933.1"/>
    </source>
</evidence>
<dbReference type="RefSeq" id="WP_184727970.1">
    <property type="nucleotide sequence ID" value="NZ_JACHIW010000001.1"/>
</dbReference>
<dbReference type="PANTHER" id="PTHR43329">
    <property type="entry name" value="EPOXIDE HYDROLASE"/>
    <property type="match status" value="1"/>
</dbReference>
<protein>
    <submittedName>
        <fullName evidence="3">Pimeloyl-ACP methyl ester carboxylesterase</fullName>
    </submittedName>
</protein>
<dbReference type="SUPFAM" id="SSF53474">
    <property type="entry name" value="alpha/beta-Hydrolases"/>
    <property type="match status" value="1"/>
</dbReference>
<dbReference type="InterPro" id="IPR000073">
    <property type="entry name" value="AB_hydrolase_1"/>
</dbReference>
<dbReference type="AlphaFoldDB" id="A0A840QHY7"/>
<dbReference type="EMBL" id="JACHIW010000001">
    <property type="protein sequence ID" value="MBB5156933.1"/>
    <property type="molecule type" value="Genomic_DNA"/>
</dbReference>
<keyword evidence="1" id="KW-0378">Hydrolase</keyword>
<organism evidence="3 4">
    <name type="scientific">Saccharopolyspora phatthalungensis</name>
    <dbReference type="NCBI Taxonomy" id="664693"/>
    <lineage>
        <taxon>Bacteria</taxon>
        <taxon>Bacillati</taxon>
        <taxon>Actinomycetota</taxon>
        <taxon>Actinomycetes</taxon>
        <taxon>Pseudonocardiales</taxon>
        <taxon>Pseudonocardiaceae</taxon>
        <taxon>Saccharopolyspora</taxon>
    </lineage>
</organism>
<keyword evidence="4" id="KW-1185">Reference proteome</keyword>
<evidence type="ECO:0000313" key="4">
    <source>
        <dbReference type="Proteomes" id="UP000584374"/>
    </source>
</evidence>
<reference evidence="3 4" key="1">
    <citation type="submission" date="2020-08" db="EMBL/GenBank/DDBJ databases">
        <title>Sequencing the genomes of 1000 actinobacteria strains.</title>
        <authorList>
            <person name="Klenk H.-P."/>
        </authorList>
    </citation>
    <scope>NUCLEOTIDE SEQUENCE [LARGE SCALE GENOMIC DNA]</scope>
    <source>
        <strain evidence="3 4">DSM 45584</strain>
    </source>
</reference>
<sequence length="316" mass="34795">MTLHDDLGTAVPSGFGSVSGAPNLPDDFTTTFRSEYVTVDGLRLHAVIGGQGPALLLLGGWPQTWYAWRFVMPALARDFTVVAVDPRGVGLSDKPKDGYDSATLATDMVRLMDALGYPKFAMVGHDIGMWTGYAMAVDHPERLERLAVAEAIIPGISPSPPLLGSRWLNDFLWHFNFNRAFDANERLVQGREEIYFGHQFATKAATPTAIPQYAVDHYVETLRDPEALRASFDYYRAIDQTIEQSEARKKHKLTLPVLAIAGEDACGDSVGTEMRSVAEDVISVVIPHCGHYVAEEAPDALLDALREFLAPYKHFS</sequence>
<dbReference type="Pfam" id="PF00561">
    <property type="entry name" value="Abhydrolase_1"/>
    <property type="match status" value="1"/>
</dbReference>
<gene>
    <name evidence="3" type="ORF">BJ970_004467</name>
</gene>
<evidence type="ECO:0000256" key="1">
    <source>
        <dbReference type="ARBA" id="ARBA00022801"/>
    </source>
</evidence>
<accession>A0A840QHY7</accession>
<proteinExistence type="predicted"/>
<dbReference type="Gene3D" id="3.40.50.1820">
    <property type="entry name" value="alpha/beta hydrolase"/>
    <property type="match status" value="1"/>
</dbReference>
<dbReference type="GO" id="GO:0016787">
    <property type="term" value="F:hydrolase activity"/>
    <property type="evidence" value="ECO:0007669"/>
    <property type="project" value="UniProtKB-KW"/>
</dbReference>
<feature type="domain" description="AB hydrolase-1" evidence="2">
    <location>
        <begin position="53"/>
        <end position="298"/>
    </location>
</feature>
<dbReference type="InterPro" id="IPR029058">
    <property type="entry name" value="AB_hydrolase_fold"/>
</dbReference>
<dbReference type="Proteomes" id="UP000584374">
    <property type="component" value="Unassembled WGS sequence"/>
</dbReference>
<dbReference type="PRINTS" id="PR00412">
    <property type="entry name" value="EPOXHYDRLASE"/>
</dbReference>
<dbReference type="PRINTS" id="PR00111">
    <property type="entry name" value="ABHYDROLASE"/>
</dbReference>
<dbReference type="InterPro" id="IPR000639">
    <property type="entry name" value="Epox_hydrolase-like"/>
</dbReference>
<name>A0A840QHY7_9PSEU</name>